<keyword evidence="12" id="KW-1185">Reference proteome</keyword>
<dbReference type="Gene3D" id="1.10.10.10">
    <property type="entry name" value="Winged helix-like DNA-binding domain superfamily/Winged helix DNA-binding domain"/>
    <property type="match status" value="1"/>
</dbReference>
<comment type="caution">
    <text evidence="11">The sequence shown here is derived from an EMBL/GenBank/DDBJ whole genome shotgun (WGS) entry which is preliminary data.</text>
</comment>
<organism evidence="11 12">
    <name type="scientific">Alkalihalobacillus trypoxylicola</name>
    <dbReference type="NCBI Taxonomy" id="519424"/>
    <lineage>
        <taxon>Bacteria</taxon>
        <taxon>Bacillati</taxon>
        <taxon>Bacillota</taxon>
        <taxon>Bacilli</taxon>
        <taxon>Bacillales</taxon>
        <taxon>Bacillaceae</taxon>
        <taxon>Alkalihalobacillus</taxon>
    </lineage>
</organism>
<evidence type="ECO:0000313" key="12">
    <source>
        <dbReference type="Proteomes" id="UP000075806"/>
    </source>
</evidence>
<dbReference type="GO" id="GO:0000156">
    <property type="term" value="F:phosphorelay response regulator activity"/>
    <property type="evidence" value="ECO:0007669"/>
    <property type="project" value="TreeGrafter"/>
</dbReference>
<proteinExistence type="predicted"/>
<dbReference type="GO" id="GO:0000976">
    <property type="term" value="F:transcription cis-regulatory region binding"/>
    <property type="evidence" value="ECO:0007669"/>
    <property type="project" value="TreeGrafter"/>
</dbReference>
<dbReference type="SMART" id="SM00448">
    <property type="entry name" value="REC"/>
    <property type="match status" value="1"/>
</dbReference>
<keyword evidence="4" id="KW-0805">Transcription regulation</keyword>
<accession>A0A162DHW5</accession>
<protein>
    <submittedName>
        <fullName evidence="11">PhoB family transcriptional regulator</fullName>
    </submittedName>
</protein>
<reference evidence="11" key="1">
    <citation type="submission" date="2016-02" db="EMBL/GenBank/DDBJ databases">
        <title>Genome sequence of Bacillus trypoxylicola KCTC 13244(T).</title>
        <authorList>
            <person name="Jeong H."/>
            <person name="Park S.-H."/>
            <person name="Choi S.-K."/>
        </authorList>
    </citation>
    <scope>NUCLEOTIDE SEQUENCE [LARGE SCALE GENOMIC DNA]</scope>
    <source>
        <strain evidence="11">KCTC 13244</strain>
    </source>
</reference>
<evidence type="ECO:0000256" key="2">
    <source>
        <dbReference type="ARBA" id="ARBA00022553"/>
    </source>
</evidence>
<comment type="subcellular location">
    <subcellularLocation>
        <location evidence="1">Cytoplasm</location>
    </subcellularLocation>
</comment>
<gene>
    <name evidence="11" type="ORF">AZF04_08470</name>
</gene>
<dbReference type="InterPro" id="IPR011006">
    <property type="entry name" value="CheY-like_superfamily"/>
</dbReference>
<evidence type="ECO:0000259" key="9">
    <source>
        <dbReference type="PROSITE" id="PS50110"/>
    </source>
</evidence>
<dbReference type="PROSITE" id="PS51755">
    <property type="entry name" value="OMPR_PHOB"/>
    <property type="match status" value="1"/>
</dbReference>
<dbReference type="EMBL" id="LTAO01000023">
    <property type="protein sequence ID" value="KYG29684.1"/>
    <property type="molecule type" value="Genomic_DNA"/>
</dbReference>
<dbReference type="CDD" id="cd00383">
    <property type="entry name" value="trans_reg_C"/>
    <property type="match status" value="1"/>
</dbReference>
<feature type="modified residue" description="4-aspartylphosphate" evidence="7">
    <location>
        <position position="57"/>
    </location>
</feature>
<feature type="domain" description="OmpR/PhoB-type" evidence="10">
    <location>
        <begin position="134"/>
        <end position="232"/>
    </location>
</feature>
<keyword evidence="6" id="KW-0804">Transcription</keyword>
<dbReference type="PROSITE" id="PS50110">
    <property type="entry name" value="RESPONSE_REGULATORY"/>
    <property type="match status" value="1"/>
</dbReference>
<dbReference type="Proteomes" id="UP000075806">
    <property type="component" value="Unassembled WGS sequence"/>
</dbReference>
<keyword evidence="3" id="KW-0902">Two-component regulatory system</keyword>
<dbReference type="Pfam" id="PF00072">
    <property type="entry name" value="Response_reg"/>
    <property type="match status" value="1"/>
</dbReference>
<dbReference type="STRING" id="519424.AZF04_08470"/>
<sequence>MCKDLPKKILIVDDDFEIAQLIKISLENDGFITKRAENGLEALSLITEEEFDLIVLDIMMPKMDGLEFCQEIRKTKTIPILMISAKSEDMDRIKGIMTGADDYMVKPFNILELLVRIKALIRRAYYFRQNDQNDGIIELGPLLINKLKYTVTVGEVEIKLTSKEFDILYLLASHPKQVFDSESIFKHVWKEKYFDSNNTVMVHISNLRDKLERIVGYKVIQTVWGVGYKIEI</sequence>
<feature type="domain" description="Response regulatory" evidence="9">
    <location>
        <begin position="8"/>
        <end position="121"/>
    </location>
</feature>
<dbReference type="InterPro" id="IPR001867">
    <property type="entry name" value="OmpR/PhoB-type_DNA-bd"/>
</dbReference>
<evidence type="ECO:0000256" key="6">
    <source>
        <dbReference type="ARBA" id="ARBA00023163"/>
    </source>
</evidence>
<dbReference type="GO" id="GO:0006355">
    <property type="term" value="P:regulation of DNA-templated transcription"/>
    <property type="evidence" value="ECO:0007669"/>
    <property type="project" value="InterPro"/>
</dbReference>
<evidence type="ECO:0000256" key="1">
    <source>
        <dbReference type="ARBA" id="ARBA00004496"/>
    </source>
</evidence>
<dbReference type="SMART" id="SM00862">
    <property type="entry name" value="Trans_reg_C"/>
    <property type="match status" value="1"/>
</dbReference>
<dbReference type="GO" id="GO:0032993">
    <property type="term" value="C:protein-DNA complex"/>
    <property type="evidence" value="ECO:0007669"/>
    <property type="project" value="TreeGrafter"/>
</dbReference>
<dbReference type="PANTHER" id="PTHR48111">
    <property type="entry name" value="REGULATOR OF RPOS"/>
    <property type="match status" value="1"/>
</dbReference>
<dbReference type="SUPFAM" id="SSF46894">
    <property type="entry name" value="C-terminal effector domain of the bipartite response regulators"/>
    <property type="match status" value="1"/>
</dbReference>
<name>A0A162DHW5_9BACI</name>
<evidence type="ECO:0000259" key="10">
    <source>
        <dbReference type="PROSITE" id="PS51755"/>
    </source>
</evidence>
<evidence type="ECO:0000256" key="8">
    <source>
        <dbReference type="PROSITE-ProRule" id="PRU01091"/>
    </source>
</evidence>
<dbReference type="InterPro" id="IPR039420">
    <property type="entry name" value="WalR-like"/>
</dbReference>
<dbReference type="Gene3D" id="3.40.50.2300">
    <property type="match status" value="1"/>
</dbReference>
<dbReference type="Gene3D" id="6.10.250.690">
    <property type="match status" value="1"/>
</dbReference>
<dbReference type="PANTHER" id="PTHR48111:SF10">
    <property type="entry name" value="STAGE 0 SPORULATION PROTEIN A HOMOLOG"/>
    <property type="match status" value="1"/>
</dbReference>
<dbReference type="AlphaFoldDB" id="A0A162DHW5"/>
<dbReference type="FunFam" id="1.10.10.10:FF:000018">
    <property type="entry name" value="DNA-binding response regulator ResD"/>
    <property type="match status" value="1"/>
</dbReference>
<evidence type="ECO:0000256" key="4">
    <source>
        <dbReference type="ARBA" id="ARBA00023015"/>
    </source>
</evidence>
<feature type="DNA-binding region" description="OmpR/PhoB-type" evidence="8">
    <location>
        <begin position="134"/>
        <end position="232"/>
    </location>
</feature>
<dbReference type="FunFam" id="3.40.50.2300:FF:000001">
    <property type="entry name" value="DNA-binding response regulator PhoB"/>
    <property type="match status" value="1"/>
</dbReference>
<evidence type="ECO:0000256" key="7">
    <source>
        <dbReference type="PROSITE-ProRule" id="PRU00169"/>
    </source>
</evidence>
<evidence type="ECO:0000256" key="3">
    <source>
        <dbReference type="ARBA" id="ARBA00023012"/>
    </source>
</evidence>
<dbReference type="CDD" id="cd17574">
    <property type="entry name" value="REC_OmpR"/>
    <property type="match status" value="1"/>
</dbReference>
<dbReference type="InterPro" id="IPR036388">
    <property type="entry name" value="WH-like_DNA-bd_sf"/>
</dbReference>
<dbReference type="InterPro" id="IPR016032">
    <property type="entry name" value="Sig_transdc_resp-reg_C-effctor"/>
</dbReference>
<dbReference type="Pfam" id="PF00486">
    <property type="entry name" value="Trans_reg_C"/>
    <property type="match status" value="1"/>
</dbReference>
<dbReference type="InterPro" id="IPR001789">
    <property type="entry name" value="Sig_transdc_resp-reg_receiver"/>
</dbReference>
<keyword evidence="5 8" id="KW-0238">DNA-binding</keyword>
<keyword evidence="2 7" id="KW-0597">Phosphoprotein</keyword>
<evidence type="ECO:0000256" key="5">
    <source>
        <dbReference type="ARBA" id="ARBA00023125"/>
    </source>
</evidence>
<evidence type="ECO:0000313" key="11">
    <source>
        <dbReference type="EMBL" id="KYG29684.1"/>
    </source>
</evidence>
<dbReference type="SUPFAM" id="SSF52172">
    <property type="entry name" value="CheY-like"/>
    <property type="match status" value="1"/>
</dbReference>
<dbReference type="GO" id="GO:0005829">
    <property type="term" value="C:cytosol"/>
    <property type="evidence" value="ECO:0007669"/>
    <property type="project" value="TreeGrafter"/>
</dbReference>